<gene>
    <name evidence="3" type="ORF">BED41_04365</name>
</gene>
<protein>
    <submittedName>
        <fullName evidence="3">Prolyl-tRNA editing protein</fullName>
    </submittedName>
</protein>
<dbReference type="RefSeq" id="WP_066743472.1">
    <property type="nucleotide sequence ID" value="NZ_CAUFKJ010000028.1"/>
</dbReference>
<keyword evidence="4" id="KW-1185">Reference proteome</keyword>
<dbReference type="PANTHER" id="PTHR31423:SF3">
    <property type="entry name" value="PROLYL-TRNA SYNTHETASE ASSOCIATED DOMAIN-CONTAINING PROTEIN 1-RELATED"/>
    <property type="match status" value="1"/>
</dbReference>
<name>A0A1B2I336_9BACT</name>
<dbReference type="InterPro" id="IPR036754">
    <property type="entry name" value="YbaK/aa-tRNA-synt-asso_dom_sf"/>
</dbReference>
<comment type="similarity">
    <text evidence="1">Belongs to the PRORSD1 family.</text>
</comment>
<evidence type="ECO:0000313" key="3">
    <source>
        <dbReference type="EMBL" id="ANZ44388.1"/>
    </source>
</evidence>
<evidence type="ECO:0000313" key="4">
    <source>
        <dbReference type="Proteomes" id="UP000093044"/>
    </source>
</evidence>
<evidence type="ECO:0000259" key="2">
    <source>
        <dbReference type="Pfam" id="PF04073"/>
    </source>
</evidence>
<dbReference type="Pfam" id="PF04073">
    <property type="entry name" value="tRNA_edit"/>
    <property type="match status" value="1"/>
</dbReference>
<dbReference type="PANTHER" id="PTHR31423">
    <property type="entry name" value="YBAK DOMAIN-CONTAINING PROTEIN"/>
    <property type="match status" value="1"/>
</dbReference>
<dbReference type="SUPFAM" id="SSF55826">
    <property type="entry name" value="YbaK/ProRS associated domain"/>
    <property type="match status" value="1"/>
</dbReference>
<accession>A0A1B2I336</accession>
<proteinExistence type="inferred from homology"/>
<sequence length="178" mass="19937">MNISEINSGVPSDERGELETKVYKVLIELGIPFERVDNDSVESMESCVEISNKLGAEIRKSVLVCDRKKVNFYLVIMPAGKSFNTKAFCEKMECSRVSFAPAECMEEYLGVRPGTATVMSLLNDGRKKVKIIIDKEVAESDWFACNPGANTAHIKIKTEYLLNKFLPYTGHHPIVIDL</sequence>
<dbReference type="OrthoDB" id="9798587at2"/>
<dbReference type="EMBL" id="CP016757">
    <property type="protein sequence ID" value="ANZ44388.1"/>
    <property type="molecule type" value="Genomic_DNA"/>
</dbReference>
<dbReference type="AlphaFoldDB" id="A0A1B2I336"/>
<organism evidence="3 4">
    <name type="scientific">Cloacibacillus porcorum</name>
    <dbReference type="NCBI Taxonomy" id="1197717"/>
    <lineage>
        <taxon>Bacteria</taxon>
        <taxon>Thermotogati</taxon>
        <taxon>Synergistota</taxon>
        <taxon>Synergistia</taxon>
        <taxon>Synergistales</taxon>
        <taxon>Synergistaceae</taxon>
        <taxon>Cloacibacillus</taxon>
    </lineage>
</organism>
<dbReference type="STRING" id="1197717.BED41_04365"/>
<dbReference type="InterPro" id="IPR007214">
    <property type="entry name" value="YbaK/aa-tRNA-synth-assoc-dom"/>
</dbReference>
<dbReference type="Gene3D" id="3.90.960.10">
    <property type="entry name" value="YbaK/aminoacyl-tRNA synthetase-associated domain"/>
    <property type="match status" value="1"/>
</dbReference>
<dbReference type="KEGG" id="cpor:BED41_04365"/>
<dbReference type="CDD" id="cd04335">
    <property type="entry name" value="PrdX_deacylase"/>
    <property type="match status" value="1"/>
</dbReference>
<dbReference type="InterPro" id="IPR040285">
    <property type="entry name" value="ProX/PRXD1"/>
</dbReference>
<feature type="domain" description="YbaK/aminoacyl-tRNA synthetase-associated" evidence="2">
    <location>
        <begin position="41"/>
        <end position="162"/>
    </location>
</feature>
<reference evidence="3" key="1">
    <citation type="submission" date="2016-08" db="EMBL/GenBank/DDBJ databases">
        <title>Complete genome of Cloacibacillus porcorum.</title>
        <authorList>
            <person name="Looft T."/>
            <person name="Bayles D.O."/>
            <person name="Alt D.P."/>
        </authorList>
    </citation>
    <scope>NUCLEOTIDE SEQUENCE [LARGE SCALE GENOMIC DNA]</scope>
    <source>
        <strain evidence="3">CL-84</strain>
    </source>
</reference>
<evidence type="ECO:0000256" key="1">
    <source>
        <dbReference type="ARBA" id="ARBA00010201"/>
    </source>
</evidence>
<dbReference type="GeneID" id="83057088"/>
<dbReference type="GO" id="GO:0002161">
    <property type="term" value="F:aminoacyl-tRNA deacylase activity"/>
    <property type="evidence" value="ECO:0007669"/>
    <property type="project" value="InterPro"/>
</dbReference>
<dbReference type="Proteomes" id="UP000093044">
    <property type="component" value="Chromosome"/>
</dbReference>